<dbReference type="SUPFAM" id="SSF55120">
    <property type="entry name" value="Pseudouridine synthase"/>
    <property type="match status" value="2"/>
</dbReference>
<accession>A0A835MTB5</accession>
<dbReference type="GO" id="GO:0005739">
    <property type="term" value="C:mitochondrion"/>
    <property type="evidence" value="ECO:0007669"/>
    <property type="project" value="UniProtKB-SubCell"/>
</dbReference>
<keyword evidence="8" id="KW-1185">Reference proteome</keyword>
<dbReference type="AlphaFoldDB" id="A0A835MTB5"/>
<evidence type="ECO:0000256" key="4">
    <source>
        <dbReference type="ARBA" id="ARBA00023235"/>
    </source>
</evidence>
<dbReference type="GO" id="GO:0000455">
    <property type="term" value="P:enzyme-directed rRNA pseudouridine synthesis"/>
    <property type="evidence" value="ECO:0007669"/>
    <property type="project" value="TreeGrafter"/>
</dbReference>
<reference evidence="7 8" key="1">
    <citation type="submission" date="2020-10" db="EMBL/GenBank/DDBJ databases">
        <title>Plant Genome Project.</title>
        <authorList>
            <person name="Zhang R.-G."/>
        </authorList>
    </citation>
    <scope>NUCLEOTIDE SEQUENCE [LARGE SCALE GENOMIC DNA]</scope>
    <source>
        <strain evidence="7">FAFU-HL-1</strain>
        <tissue evidence="7">Leaf</tissue>
    </source>
</reference>
<evidence type="ECO:0000259" key="6">
    <source>
        <dbReference type="Pfam" id="PF00849"/>
    </source>
</evidence>
<evidence type="ECO:0000313" key="8">
    <source>
        <dbReference type="Proteomes" id="UP000657918"/>
    </source>
</evidence>
<comment type="similarity">
    <text evidence="2">Belongs to the pseudouridine synthase RluA family.</text>
</comment>
<dbReference type="InterPro" id="IPR006145">
    <property type="entry name" value="PsdUridine_synth_RsuA/RluA"/>
</dbReference>
<evidence type="ECO:0000256" key="1">
    <source>
        <dbReference type="ARBA" id="ARBA00004173"/>
    </source>
</evidence>
<sequence>MMMVQHTLLGRVLLQQSRSISSLRSTKPPISTFRVFQSQYSNNSKSQNHCENEKRGKWFTLPPYTPTINGSFLGKALSAKIPAKEASETTALKWVLRCCPELPRNLVQKLFRLRQVRKESSVMESCNLGDQCQEHRLTRVAAKDSMDVGDRIFLPISVKVLPSSKQDCHCSEEEINFIRGLELFKDTAIIVINKPPGMPVQGGIGIKRSLDELSASCLSYDYSERPRLVHRLDRDCSGILVMGRTQTSATVLHAIFREKTLAASNDVFFRLTIFIFSLKDVGNKRRILQRKYWALVIGSPRHLKGLISVPLGKVVVDNGKSDRITVVENSQNLSSQHAVTQYRVIESSHGSTLLLSRLLHKDVRMVLRSYTKEKSMTMFATNSLNLLYLSFKAFDESTILPAKENSTYCFLSLSWIVFSLLCLVPVFFPFSLGFNMWLNAGFTWLELSPLTGRKHQLRVHCAEVLKTPIVGDYKYAWQAHRNWKQISWSNIEDNSNEKSLSEKILPFALDLDSGSISEKHPRLHLHCKQMVLPDVSTALQDVQLSSEYDFSQLASLKFDAPLPSYMKKSWGILRS</sequence>
<dbReference type="OrthoDB" id="428658at2759"/>
<protein>
    <recommendedName>
        <fullName evidence="6">Pseudouridine synthase RsuA/RluA-like domain-containing protein</fullName>
    </recommendedName>
</protein>
<organism evidence="7 8">
    <name type="scientific">Salix dunnii</name>
    <dbReference type="NCBI Taxonomy" id="1413687"/>
    <lineage>
        <taxon>Eukaryota</taxon>
        <taxon>Viridiplantae</taxon>
        <taxon>Streptophyta</taxon>
        <taxon>Embryophyta</taxon>
        <taxon>Tracheophyta</taxon>
        <taxon>Spermatophyta</taxon>
        <taxon>Magnoliopsida</taxon>
        <taxon>eudicotyledons</taxon>
        <taxon>Gunneridae</taxon>
        <taxon>Pentapetalae</taxon>
        <taxon>rosids</taxon>
        <taxon>fabids</taxon>
        <taxon>Malpighiales</taxon>
        <taxon>Salicaceae</taxon>
        <taxon>Saliceae</taxon>
        <taxon>Salix</taxon>
    </lineage>
</organism>
<evidence type="ECO:0000313" key="7">
    <source>
        <dbReference type="EMBL" id="KAF9675859.1"/>
    </source>
</evidence>
<gene>
    <name evidence="7" type="ORF">SADUNF_Sadunf09G0077300</name>
</gene>
<comment type="subcellular location">
    <subcellularLocation>
        <location evidence="1">Mitochondrion</location>
    </subcellularLocation>
</comment>
<dbReference type="InterPro" id="IPR050188">
    <property type="entry name" value="RluA_PseudoU_synthase"/>
</dbReference>
<dbReference type="Pfam" id="PF00849">
    <property type="entry name" value="PseudoU_synth_2"/>
    <property type="match status" value="1"/>
</dbReference>
<keyword evidence="5" id="KW-0472">Membrane</keyword>
<feature type="transmembrane region" description="Helical" evidence="5">
    <location>
        <begin position="413"/>
        <end position="438"/>
    </location>
</feature>
<keyword evidence="5" id="KW-1133">Transmembrane helix</keyword>
<evidence type="ECO:0000256" key="5">
    <source>
        <dbReference type="SAM" id="Phobius"/>
    </source>
</evidence>
<dbReference type="GO" id="GO:0003723">
    <property type="term" value="F:RNA binding"/>
    <property type="evidence" value="ECO:0007669"/>
    <property type="project" value="InterPro"/>
</dbReference>
<dbReference type="PANTHER" id="PTHR21600">
    <property type="entry name" value="MITOCHONDRIAL RNA PSEUDOURIDINE SYNTHASE"/>
    <property type="match status" value="1"/>
</dbReference>
<feature type="domain" description="Pseudouridine synthase RsuA/RluA-like" evidence="6">
    <location>
        <begin position="189"/>
        <end position="462"/>
    </location>
</feature>
<dbReference type="EMBL" id="JADGMS010000009">
    <property type="protein sequence ID" value="KAF9675859.1"/>
    <property type="molecule type" value="Genomic_DNA"/>
</dbReference>
<evidence type="ECO:0000256" key="3">
    <source>
        <dbReference type="ARBA" id="ARBA00023128"/>
    </source>
</evidence>
<dbReference type="Gene3D" id="3.30.2350.10">
    <property type="entry name" value="Pseudouridine synthase"/>
    <property type="match status" value="1"/>
</dbReference>
<dbReference type="CDD" id="cd02869">
    <property type="entry name" value="PseudoU_synth_RluA_like"/>
    <property type="match status" value="1"/>
</dbReference>
<keyword evidence="4" id="KW-0413">Isomerase</keyword>
<keyword evidence="3" id="KW-0496">Mitochondrion</keyword>
<name>A0A835MTB5_9ROSI</name>
<dbReference type="Proteomes" id="UP000657918">
    <property type="component" value="Unassembled WGS sequence"/>
</dbReference>
<evidence type="ECO:0000256" key="2">
    <source>
        <dbReference type="ARBA" id="ARBA00010876"/>
    </source>
</evidence>
<comment type="caution">
    <text evidence="7">The sequence shown here is derived from an EMBL/GenBank/DDBJ whole genome shotgun (WGS) entry which is preliminary data.</text>
</comment>
<dbReference type="InterPro" id="IPR020103">
    <property type="entry name" value="PsdUridine_synth_cat_dom_sf"/>
</dbReference>
<keyword evidence="5" id="KW-0812">Transmembrane</keyword>
<dbReference type="PANTHER" id="PTHR21600:SF81">
    <property type="entry name" value="21S RRNA PSEUDOURIDINE(2819) SYNTHASE"/>
    <property type="match status" value="1"/>
</dbReference>
<dbReference type="GO" id="GO:0009982">
    <property type="term" value="F:pseudouridine synthase activity"/>
    <property type="evidence" value="ECO:0007669"/>
    <property type="project" value="InterPro"/>
</dbReference>
<proteinExistence type="inferred from homology"/>